<dbReference type="CDD" id="cd03185">
    <property type="entry name" value="GST_C_Tau"/>
    <property type="match status" value="1"/>
</dbReference>
<dbReference type="GO" id="GO:0006749">
    <property type="term" value="P:glutathione metabolic process"/>
    <property type="evidence" value="ECO:0007669"/>
    <property type="project" value="InterPro"/>
</dbReference>
<evidence type="ECO:0000256" key="2">
    <source>
        <dbReference type="ARBA" id="ARBA00022679"/>
    </source>
</evidence>
<organism evidence="6 7">
    <name type="scientific">Fraxinus pennsylvanica</name>
    <dbReference type="NCBI Taxonomy" id="56036"/>
    <lineage>
        <taxon>Eukaryota</taxon>
        <taxon>Viridiplantae</taxon>
        <taxon>Streptophyta</taxon>
        <taxon>Embryophyta</taxon>
        <taxon>Tracheophyta</taxon>
        <taxon>Spermatophyta</taxon>
        <taxon>Magnoliopsida</taxon>
        <taxon>eudicotyledons</taxon>
        <taxon>Gunneridae</taxon>
        <taxon>Pentapetalae</taxon>
        <taxon>asterids</taxon>
        <taxon>lamiids</taxon>
        <taxon>Lamiales</taxon>
        <taxon>Oleaceae</taxon>
        <taxon>Oleeae</taxon>
        <taxon>Fraxinus</taxon>
    </lineage>
</organism>
<dbReference type="PANTHER" id="PTHR11260:SF781">
    <property type="entry name" value="GLUTATHIONE S-TRANSFERASE U19"/>
    <property type="match status" value="1"/>
</dbReference>
<dbReference type="Gene3D" id="1.20.1050.10">
    <property type="match status" value="1"/>
</dbReference>
<dbReference type="PANTHER" id="PTHR11260">
    <property type="entry name" value="GLUTATHIONE S-TRANSFERASE, GST, SUPERFAMILY, GST DOMAIN CONTAINING"/>
    <property type="match status" value="1"/>
</dbReference>
<dbReference type="GO" id="GO:0004364">
    <property type="term" value="F:glutathione transferase activity"/>
    <property type="evidence" value="ECO:0007669"/>
    <property type="project" value="UniProtKB-EC"/>
</dbReference>
<dbReference type="PROSITE" id="PS50404">
    <property type="entry name" value="GST_NTER"/>
    <property type="match status" value="1"/>
</dbReference>
<dbReference type="EC" id="2.5.1.18" evidence="1"/>
<evidence type="ECO:0000259" key="4">
    <source>
        <dbReference type="PROSITE" id="PS50404"/>
    </source>
</evidence>
<dbReference type="GO" id="GO:0005737">
    <property type="term" value="C:cytoplasm"/>
    <property type="evidence" value="ECO:0007669"/>
    <property type="project" value="TreeGrafter"/>
</dbReference>
<dbReference type="InterPro" id="IPR004046">
    <property type="entry name" value="GST_C"/>
</dbReference>
<dbReference type="InterPro" id="IPR004045">
    <property type="entry name" value="Glutathione_S-Trfase_N"/>
</dbReference>
<dbReference type="InterPro" id="IPR010987">
    <property type="entry name" value="Glutathione-S-Trfase_C-like"/>
</dbReference>
<gene>
    <name evidence="6" type="ORF">FPE_LOCUS33969</name>
</gene>
<dbReference type="SUPFAM" id="SSF52833">
    <property type="entry name" value="Thioredoxin-like"/>
    <property type="match status" value="1"/>
</dbReference>
<dbReference type="InterPro" id="IPR036282">
    <property type="entry name" value="Glutathione-S-Trfase_C_sf"/>
</dbReference>
<dbReference type="InterPro" id="IPR045074">
    <property type="entry name" value="GST_C_Tau"/>
</dbReference>
<dbReference type="Proteomes" id="UP000834106">
    <property type="component" value="Chromosome 22"/>
</dbReference>
<dbReference type="AlphaFoldDB" id="A0AAD2ADX9"/>
<sequence>MEEGGVVLLGFWSSPYVMRVKIALEEKGIQFLYKEEENIILGKSPLLLLANPIYKKVPVLIHNGRRRWASKGEDQEDAKQEFLKSLKLLEEELGDKPYFGGDQFGLLDIALIPFSCRFHTYEMYCKFSVEKSCPKLMKWVNKCNERKSVAKALPNPYRVYDFVMEVKKMLGIE</sequence>
<keyword evidence="7" id="KW-1185">Reference proteome</keyword>
<dbReference type="EMBL" id="OU503057">
    <property type="protein sequence ID" value="CAI9786539.1"/>
    <property type="molecule type" value="Genomic_DNA"/>
</dbReference>
<dbReference type="InterPro" id="IPR036249">
    <property type="entry name" value="Thioredoxin-like_sf"/>
</dbReference>
<dbReference type="SUPFAM" id="SSF47616">
    <property type="entry name" value="GST C-terminal domain-like"/>
    <property type="match status" value="1"/>
</dbReference>
<proteinExistence type="predicted"/>
<accession>A0AAD2ADX9</accession>
<evidence type="ECO:0000313" key="6">
    <source>
        <dbReference type="EMBL" id="CAI9786539.1"/>
    </source>
</evidence>
<evidence type="ECO:0000313" key="7">
    <source>
        <dbReference type="Proteomes" id="UP000834106"/>
    </source>
</evidence>
<dbReference type="InterPro" id="IPR045073">
    <property type="entry name" value="Omega/Tau-like"/>
</dbReference>
<evidence type="ECO:0000256" key="3">
    <source>
        <dbReference type="ARBA" id="ARBA00047960"/>
    </source>
</evidence>
<dbReference type="PROSITE" id="PS50405">
    <property type="entry name" value="GST_CTER"/>
    <property type="match status" value="1"/>
</dbReference>
<dbReference type="Pfam" id="PF13417">
    <property type="entry name" value="GST_N_3"/>
    <property type="match status" value="1"/>
</dbReference>
<evidence type="ECO:0000259" key="5">
    <source>
        <dbReference type="PROSITE" id="PS50405"/>
    </source>
</evidence>
<feature type="domain" description="GST C-terminal" evidence="5">
    <location>
        <begin position="23"/>
        <end position="162"/>
    </location>
</feature>
<feature type="domain" description="GST N-terminal" evidence="4">
    <location>
        <begin position="4"/>
        <end position="97"/>
    </location>
</feature>
<protein>
    <recommendedName>
        <fullName evidence="1">glutathione transferase</fullName>
        <ecNumber evidence="1">2.5.1.18</ecNumber>
    </recommendedName>
</protein>
<keyword evidence="2" id="KW-0808">Transferase</keyword>
<reference evidence="6" key="1">
    <citation type="submission" date="2023-05" db="EMBL/GenBank/DDBJ databases">
        <authorList>
            <person name="Huff M."/>
        </authorList>
    </citation>
    <scope>NUCLEOTIDE SEQUENCE</scope>
</reference>
<evidence type="ECO:0000256" key="1">
    <source>
        <dbReference type="ARBA" id="ARBA00012452"/>
    </source>
</evidence>
<name>A0AAD2ADX9_9LAMI</name>
<dbReference type="Gene3D" id="3.40.30.10">
    <property type="entry name" value="Glutaredoxin"/>
    <property type="match status" value="1"/>
</dbReference>
<dbReference type="Pfam" id="PF00043">
    <property type="entry name" value="GST_C"/>
    <property type="match status" value="1"/>
</dbReference>
<comment type="catalytic activity">
    <reaction evidence="3">
        <text>RX + glutathione = an S-substituted glutathione + a halide anion + H(+)</text>
        <dbReference type="Rhea" id="RHEA:16437"/>
        <dbReference type="ChEBI" id="CHEBI:15378"/>
        <dbReference type="ChEBI" id="CHEBI:16042"/>
        <dbReference type="ChEBI" id="CHEBI:17792"/>
        <dbReference type="ChEBI" id="CHEBI:57925"/>
        <dbReference type="ChEBI" id="CHEBI:90779"/>
        <dbReference type="EC" id="2.5.1.18"/>
    </reaction>
</comment>